<proteinExistence type="inferred from homology"/>
<comment type="caution">
    <text evidence="2">The sequence shown here is derived from an EMBL/GenBank/DDBJ whole genome shotgun (WGS) entry which is preliminary data.</text>
</comment>
<sequence>MFHFRVKNVWGVPKHYTRSDVNPKYFLIVLAGDEKAVGGKKVVKLTAQDHVFVYNARHRGKEILNMQTVELEMSRLLAMLARMEQQEHVRSMVLYASSCHSACMFEDYKFPVPSWIVDDDMHGVVEKFKNALFCWFLRYDDGVMIDAPTATCDRYGTMNLKNCFDVRNDDVEVSAAVWNGKPVAVKSLEDGD</sequence>
<dbReference type="InterPro" id="IPR001096">
    <property type="entry name" value="Peptidase_C13"/>
</dbReference>
<dbReference type="GO" id="GO:0006624">
    <property type="term" value="P:vacuolar protein processing"/>
    <property type="evidence" value="ECO:0007669"/>
    <property type="project" value="TreeGrafter"/>
</dbReference>
<dbReference type="PRINTS" id="PR00776">
    <property type="entry name" value="HEMOGLOBNASE"/>
</dbReference>
<dbReference type="GO" id="GO:0051603">
    <property type="term" value="P:proteolysis involved in protein catabolic process"/>
    <property type="evidence" value="ECO:0007669"/>
    <property type="project" value="TreeGrafter"/>
</dbReference>
<reference evidence="2" key="1">
    <citation type="journal article" date="2019" name="Sci. Rep.">
        <title>Draft genome of Tanacetum cinerariifolium, the natural source of mosquito coil.</title>
        <authorList>
            <person name="Yamashiro T."/>
            <person name="Shiraishi A."/>
            <person name="Satake H."/>
            <person name="Nakayama K."/>
        </authorList>
    </citation>
    <scope>NUCLEOTIDE SEQUENCE</scope>
</reference>
<name>A0A6L2NQ00_TANCI</name>
<gene>
    <name evidence="2" type="ORF">Tci_059675</name>
</gene>
<accession>A0A6L2NQ00</accession>
<comment type="similarity">
    <text evidence="1">Belongs to the peptidase C13 family.</text>
</comment>
<dbReference type="AlphaFoldDB" id="A0A6L2NQ00"/>
<protein>
    <submittedName>
        <fullName evidence="2">Uncharacterized protein</fullName>
    </submittedName>
</protein>
<dbReference type="GO" id="GO:0004197">
    <property type="term" value="F:cysteine-type endopeptidase activity"/>
    <property type="evidence" value="ECO:0007669"/>
    <property type="project" value="TreeGrafter"/>
</dbReference>
<dbReference type="PANTHER" id="PTHR12000">
    <property type="entry name" value="HEMOGLOBINASE FAMILY MEMBER"/>
    <property type="match status" value="1"/>
</dbReference>
<dbReference type="GO" id="GO:0005773">
    <property type="term" value="C:vacuole"/>
    <property type="evidence" value="ECO:0007669"/>
    <property type="project" value="GOC"/>
</dbReference>
<dbReference type="EMBL" id="BKCJ010009595">
    <property type="protein sequence ID" value="GEU87697.1"/>
    <property type="molecule type" value="Genomic_DNA"/>
</dbReference>
<dbReference type="Pfam" id="PF01650">
    <property type="entry name" value="Peptidase_C13"/>
    <property type="match status" value="1"/>
</dbReference>
<dbReference type="PANTHER" id="PTHR12000:SF42">
    <property type="entry name" value="LEGUMAIN"/>
    <property type="match status" value="1"/>
</dbReference>
<evidence type="ECO:0000256" key="1">
    <source>
        <dbReference type="ARBA" id="ARBA00009941"/>
    </source>
</evidence>
<organism evidence="2">
    <name type="scientific">Tanacetum cinerariifolium</name>
    <name type="common">Dalmatian daisy</name>
    <name type="synonym">Chrysanthemum cinerariifolium</name>
    <dbReference type="NCBI Taxonomy" id="118510"/>
    <lineage>
        <taxon>Eukaryota</taxon>
        <taxon>Viridiplantae</taxon>
        <taxon>Streptophyta</taxon>
        <taxon>Embryophyta</taxon>
        <taxon>Tracheophyta</taxon>
        <taxon>Spermatophyta</taxon>
        <taxon>Magnoliopsida</taxon>
        <taxon>eudicotyledons</taxon>
        <taxon>Gunneridae</taxon>
        <taxon>Pentapetalae</taxon>
        <taxon>asterids</taxon>
        <taxon>campanulids</taxon>
        <taxon>Asterales</taxon>
        <taxon>Asteraceae</taxon>
        <taxon>Asteroideae</taxon>
        <taxon>Anthemideae</taxon>
        <taxon>Anthemidinae</taxon>
        <taxon>Tanacetum</taxon>
    </lineage>
</organism>
<evidence type="ECO:0000313" key="2">
    <source>
        <dbReference type="EMBL" id="GEU87697.1"/>
    </source>
</evidence>
<dbReference type="Gene3D" id="3.40.50.1460">
    <property type="match status" value="1"/>
</dbReference>